<comment type="caution">
    <text evidence="12">The sequence shown here is derived from an EMBL/GenBank/DDBJ whole genome shotgun (WGS) entry which is preliminary data.</text>
</comment>
<dbReference type="SUPFAM" id="SSF52540">
    <property type="entry name" value="P-loop containing nucleoside triphosphate hydrolases"/>
    <property type="match status" value="2"/>
</dbReference>
<accession>A0A562P1M1</accession>
<dbReference type="Pfam" id="PF00005">
    <property type="entry name" value="ABC_tran"/>
    <property type="match status" value="2"/>
</dbReference>
<feature type="domain" description="ABC transporter" evidence="11">
    <location>
        <begin position="9"/>
        <end position="244"/>
    </location>
</feature>
<keyword evidence="13" id="KW-1185">Reference proteome</keyword>
<dbReference type="InterPro" id="IPR027417">
    <property type="entry name" value="P-loop_NTPase"/>
</dbReference>
<evidence type="ECO:0000313" key="13">
    <source>
        <dbReference type="Proteomes" id="UP000317122"/>
    </source>
</evidence>
<gene>
    <name evidence="12" type="ORF">IQ26_02301</name>
</gene>
<dbReference type="InterPro" id="IPR003439">
    <property type="entry name" value="ABC_transporter-like_ATP-bd"/>
</dbReference>
<dbReference type="OrthoDB" id="9805029at2"/>
<dbReference type="RefSeq" id="WP_145716932.1">
    <property type="nucleotide sequence ID" value="NZ_BSPF01000084.1"/>
</dbReference>
<dbReference type="EMBL" id="VLKT01000012">
    <property type="protein sequence ID" value="TWI38377.1"/>
    <property type="molecule type" value="Genomic_DNA"/>
</dbReference>
<keyword evidence="9" id="KW-1278">Translocase</keyword>
<dbReference type="PANTHER" id="PTHR43790">
    <property type="entry name" value="CARBOHYDRATE TRANSPORT ATP-BINDING PROTEIN MG119-RELATED"/>
    <property type="match status" value="1"/>
</dbReference>
<proteinExistence type="inferred from homology"/>
<evidence type="ECO:0000256" key="1">
    <source>
        <dbReference type="ARBA" id="ARBA00004202"/>
    </source>
</evidence>
<comment type="subcellular location">
    <subcellularLocation>
        <location evidence="1">Cell membrane</location>
        <topology evidence="1">Peripheral membrane protein</topology>
    </subcellularLocation>
</comment>
<dbReference type="GO" id="GO:0005524">
    <property type="term" value="F:ATP binding"/>
    <property type="evidence" value="ECO:0007669"/>
    <property type="project" value="UniProtKB-KW"/>
</dbReference>
<dbReference type="PANTHER" id="PTHR43790:SF9">
    <property type="entry name" value="GALACTOFURANOSE TRANSPORTER ATP-BINDING PROTEIN YTFR"/>
    <property type="match status" value="1"/>
</dbReference>
<dbReference type="SMART" id="SM00382">
    <property type="entry name" value="AAA"/>
    <property type="match status" value="2"/>
</dbReference>
<feature type="domain" description="ABC transporter" evidence="11">
    <location>
        <begin position="256"/>
        <end position="501"/>
    </location>
</feature>
<dbReference type="FunFam" id="3.40.50.300:FF:000127">
    <property type="entry name" value="Ribose import ATP-binding protein RbsA"/>
    <property type="match status" value="1"/>
</dbReference>
<evidence type="ECO:0000256" key="4">
    <source>
        <dbReference type="ARBA" id="ARBA00022475"/>
    </source>
</evidence>
<dbReference type="GO" id="GO:0016887">
    <property type="term" value="F:ATP hydrolysis activity"/>
    <property type="evidence" value="ECO:0007669"/>
    <property type="project" value="InterPro"/>
</dbReference>
<evidence type="ECO:0000256" key="2">
    <source>
        <dbReference type="ARBA" id="ARBA00005417"/>
    </source>
</evidence>
<dbReference type="CDD" id="cd03215">
    <property type="entry name" value="ABC_Carb_Monos_II"/>
    <property type="match status" value="1"/>
</dbReference>
<keyword evidence="10" id="KW-0472">Membrane</keyword>
<dbReference type="InterPro" id="IPR003593">
    <property type="entry name" value="AAA+_ATPase"/>
</dbReference>
<name>A0A562P1M1_9HYPH</name>
<evidence type="ECO:0000256" key="10">
    <source>
        <dbReference type="ARBA" id="ARBA00023136"/>
    </source>
</evidence>
<dbReference type="Proteomes" id="UP000317122">
    <property type="component" value="Unassembled WGS sequence"/>
</dbReference>
<sequence length="505" mass="55306">MDDTNPPLVEMTRISKEFPGVKALDGVDFTLHRGEVHVLFGENGAGKSTLISILSGLYRPTSGSLRIDGEEVDLRSVHDAAKYGIGTVFQEFSLIPTLRVFENVYLGREIKRGPLTDRRAMVEGARTLFRDLGFEIDIRRRVSTLSRAEQQMVEIAKVFLAKAQVLILDEPTASLTEKETRKLFAFIAKAKADGVGIIYISHRIQEFREIADNISVLRDGRLIGTVSARDTSEKALVELMTGRAIDQIYPEIGRQPDGRTLMTLRQMHGAGFHGVDIDVRAGEVLGIAGLVGSGKSRIWRSVLGLQPIRAGVVTLNGRDVTHAATRHMLRGGVYYLPPDRKSEGLQLAATARENIKLSLLGRADMAGRFGIVAPRRIKALADKIGERVGIASGHMGRIVSKLSGGNQQKVLFGKGFGEERDIYIFDEPTVGVDMGTRAALYRLIKEIAEAGKAVVVISSDLPEVMNLAHRLLVFSKGRVSAELTGTEIAEENVLKHFFAETGIQS</sequence>
<keyword evidence="4" id="KW-1003">Cell membrane</keyword>
<protein>
    <submittedName>
        <fullName evidence="12">Ribose transport system ATP-binding protein</fullName>
    </submittedName>
</protein>
<keyword evidence="8 12" id="KW-0067">ATP-binding</keyword>
<evidence type="ECO:0000256" key="5">
    <source>
        <dbReference type="ARBA" id="ARBA00022597"/>
    </source>
</evidence>
<evidence type="ECO:0000259" key="11">
    <source>
        <dbReference type="PROSITE" id="PS50893"/>
    </source>
</evidence>
<evidence type="ECO:0000256" key="3">
    <source>
        <dbReference type="ARBA" id="ARBA00022448"/>
    </source>
</evidence>
<keyword evidence="6" id="KW-0677">Repeat</keyword>
<dbReference type="CDD" id="cd03216">
    <property type="entry name" value="ABC_Carb_Monos_I"/>
    <property type="match status" value="1"/>
</dbReference>
<evidence type="ECO:0000256" key="6">
    <source>
        <dbReference type="ARBA" id="ARBA00022737"/>
    </source>
</evidence>
<dbReference type="PROSITE" id="PS00211">
    <property type="entry name" value="ABC_TRANSPORTER_1"/>
    <property type="match status" value="1"/>
</dbReference>
<dbReference type="Gene3D" id="3.40.50.300">
    <property type="entry name" value="P-loop containing nucleotide triphosphate hydrolases"/>
    <property type="match status" value="2"/>
</dbReference>
<dbReference type="AlphaFoldDB" id="A0A562P1M1"/>
<dbReference type="InterPro" id="IPR050107">
    <property type="entry name" value="ABC_carbohydrate_import_ATPase"/>
</dbReference>
<evidence type="ECO:0000256" key="8">
    <source>
        <dbReference type="ARBA" id="ARBA00022840"/>
    </source>
</evidence>
<dbReference type="InterPro" id="IPR017871">
    <property type="entry name" value="ABC_transporter-like_CS"/>
</dbReference>
<keyword evidence="5" id="KW-0762">Sugar transport</keyword>
<evidence type="ECO:0000256" key="7">
    <source>
        <dbReference type="ARBA" id="ARBA00022741"/>
    </source>
</evidence>
<organism evidence="12 13">
    <name type="scientific">Mesorhizobium tianshanense</name>
    <dbReference type="NCBI Taxonomy" id="39844"/>
    <lineage>
        <taxon>Bacteria</taxon>
        <taxon>Pseudomonadati</taxon>
        <taxon>Pseudomonadota</taxon>
        <taxon>Alphaproteobacteria</taxon>
        <taxon>Hyphomicrobiales</taxon>
        <taxon>Phyllobacteriaceae</taxon>
        <taxon>Mesorhizobium</taxon>
    </lineage>
</organism>
<evidence type="ECO:0000256" key="9">
    <source>
        <dbReference type="ARBA" id="ARBA00022967"/>
    </source>
</evidence>
<keyword evidence="7" id="KW-0547">Nucleotide-binding</keyword>
<dbReference type="GO" id="GO:0005886">
    <property type="term" value="C:plasma membrane"/>
    <property type="evidence" value="ECO:0007669"/>
    <property type="project" value="UniProtKB-SubCell"/>
</dbReference>
<dbReference type="PROSITE" id="PS50893">
    <property type="entry name" value="ABC_TRANSPORTER_2"/>
    <property type="match status" value="2"/>
</dbReference>
<comment type="similarity">
    <text evidence="2">Belongs to the ABC transporter superfamily.</text>
</comment>
<evidence type="ECO:0000313" key="12">
    <source>
        <dbReference type="EMBL" id="TWI38377.1"/>
    </source>
</evidence>
<reference evidence="12 13" key="1">
    <citation type="journal article" date="2015" name="Stand. Genomic Sci.">
        <title>Genomic Encyclopedia of Bacterial and Archaeal Type Strains, Phase III: the genomes of soil and plant-associated and newly described type strains.</title>
        <authorList>
            <person name="Whitman W.B."/>
            <person name="Woyke T."/>
            <person name="Klenk H.P."/>
            <person name="Zhou Y."/>
            <person name="Lilburn T.G."/>
            <person name="Beck B.J."/>
            <person name="De Vos P."/>
            <person name="Vandamme P."/>
            <person name="Eisen J.A."/>
            <person name="Garrity G."/>
            <person name="Hugenholtz P."/>
            <person name="Kyrpides N.C."/>
        </authorList>
    </citation>
    <scope>NUCLEOTIDE SEQUENCE [LARGE SCALE GENOMIC DNA]</scope>
    <source>
        <strain evidence="12 13">CGMCC 1.2546</strain>
    </source>
</reference>
<keyword evidence="3" id="KW-0813">Transport</keyword>